<evidence type="ECO:0000259" key="2">
    <source>
        <dbReference type="Pfam" id="PF11258"/>
    </source>
</evidence>
<dbReference type="InterPro" id="IPR021416">
    <property type="entry name" value="DUF3048_N"/>
</dbReference>
<comment type="caution">
    <text evidence="4">The sequence shown here is derived from an EMBL/GenBank/DDBJ whole genome shotgun (WGS) entry which is preliminary data.</text>
</comment>
<sequence>MATVLVLVLREKDGGPEPVPSSAPNPPNAGGAPLAVKIDNVAPARPQTGLGAADVLYVEPVEGGLTRLLALYGSTVPPVVGPVRSARRTDIDVLAQFGRPTFAYSGAAPQLLPALHGASLDNASPTEVAGAYTRDSRRQMPHNLLLQTGRLPGTRSPSEVFERGAAPAGGVSANGHNVDFPAAKYAFTWSPGARRWLVSLDRSPVVSTDSGPLAMPTVIVQQVRIDATEPIEDAHGTVSPVAITVGQGTATVLRDGQRFAGTWSRPDPGSPTRFRTAAGAPLPVADGPVMVLLVPA</sequence>
<dbReference type="Pfam" id="PF17479">
    <property type="entry name" value="DUF3048_C"/>
    <property type="match status" value="1"/>
</dbReference>
<organism evidence="4 5">
    <name type="scientific">Herbihabitans rhizosphaerae</name>
    <dbReference type="NCBI Taxonomy" id="1872711"/>
    <lineage>
        <taxon>Bacteria</taxon>
        <taxon>Bacillati</taxon>
        <taxon>Actinomycetota</taxon>
        <taxon>Actinomycetes</taxon>
        <taxon>Pseudonocardiales</taxon>
        <taxon>Pseudonocardiaceae</taxon>
        <taxon>Herbihabitans</taxon>
    </lineage>
</organism>
<feature type="region of interest" description="Disordered" evidence="1">
    <location>
        <begin position="12"/>
        <end position="31"/>
    </location>
</feature>
<feature type="domain" description="DUF3048" evidence="3">
    <location>
        <begin position="178"/>
        <end position="290"/>
    </location>
</feature>
<name>A0A4Q7L424_9PSEU</name>
<dbReference type="InterPro" id="IPR035328">
    <property type="entry name" value="DUF3048_C"/>
</dbReference>
<dbReference type="Pfam" id="PF11258">
    <property type="entry name" value="DUF3048"/>
    <property type="match status" value="1"/>
</dbReference>
<evidence type="ECO:0000259" key="3">
    <source>
        <dbReference type="Pfam" id="PF17479"/>
    </source>
</evidence>
<gene>
    <name evidence="4" type="ORF">EV193_102500</name>
</gene>
<dbReference type="EMBL" id="SGWQ01000002">
    <property type="protein sequence ID" value="RZS43520.1"/>
    <property type="molecule type" value="Genomic_DNA"/>
</dbReference>
<feature type="compositionally biased region" description="Pro residues" evidence="1">
    <location>
        <begin position="17"/>
        <end position="27"/>
    </location>
</feature>
<dbReference type="Gene3D" id="3.50.90.10">
    <property type="entry name" value="YerB-like"/>
    <property type="match status" value="1"/>
</dbReference>
<feature type="domain" description="DUF3048" evidence="2">
    <location>
        <begin position="29"/>
        <end position="151"/>
    </location>
</feature>
<dbReference type="InterPro" id="IPR023158">
    <property type="entry name" value="YerB-like_sf"/>
</dbReference>
<dbReference type="Proteomes" id="UP000294257">
    <property type="component" value="Unassembled WGS sequence"/>
</dbReference>
<dbReference type="AlphaFoldDB" id="A0A4Q7L424"/>
<accession>A0A4Q7L424</accession>
<evidence type="ECO:0000313" key="4">
    <source>
        <dbReference type="EMBL" id="RZS43520.1"/>
    </source>
</evidence>
<evidence type="ECO:0000256" key="1">
    <source>
        <dbReference type="SAM" id="MobiDB-lite"/>
    </source>
</evidence>
<protein>
    <submittedName>
        <fullName evidence="4">DUF3048 family protein</fullName>
    </submittedName>
</protein>
<keyword evidence="5" id="KW-1185">Reference proteome</keyword>
<dbReference type="SUPFAM" id="SSF159774">
    <property type="entry name" value="YerB-like"/>
    <property type="match status" value="1"/>
</dbReference>
<proteinExistence type="predicted"/>
<reference evidence="4 5" key="1">
    <citation type="submission" date="2019-02" db="EMBL/GenBank/DDBJ databases">
        <title>Genomic Encyclopedia of Type Strains, Phase IV (KMG-IV): sequencing the most valuable type-strain genomes for metagenomic binning, comparative biology and taxonomic classification.</title>
        <authorList>
            <person name="Goeker M."/>
        </authorList>
    </citation>
    <scope>NUCLEOTIDE SEQUENCE [LARGE SCALE GENOMIC DNA]</scope>
    <source>
        <strain evidence="4 5">DSM 101727</strain>
    </source>
</reference>
<evidence type="ECO:0000313" key="5">
    <source>
        <dbReference type="Proteomes" id="UP000294257"/>
    </source>
</evidence>